<dbReference type="SUPFAM" id="SSF52788">
    <property type="entry name" value="Phosphotyrosine protein phosphatases I"/>
    <property type="match status" value="1"/>
</dbReference>
<evidence type="ECO:0000256" key="2">
    <source>
        <dbReference type="ARBA" id="ARBA00013064"/>
    </source>
</evidence>
<keyword evidence="3" id="KW-0378">Hydrolase</keyword>
<evidence type="ECO:0000313" key="11">
    <source>
        <dbReference type="Proteomes" id="UP000199579"/>
    </source>
</evidence>
<keyword evidence="10" id="KW-1185">Reference proteome</keyword>
<evidence type="ECO:0000256" key="6">
    <source>
        <dbReference type="PIRSR" id="PIRSR617867-1"/>
    </source>
</evidence>
<gene>
    <name evidence="8" type="ORF">SAMN04244571_01425</name>
    <name evidence="9" type="ORF">SAMN04244574_01533</name>
</gene>
<dbReference type="Gene3D" id="3.40.50.2300">
    <property type="match status" value="1"/>
</dbReference>
<dbReference type="EMBL" id="FOSX01000018">
    <property type="protein sequence ID" value="SFK69254.1"/>
    <property type="molecule type" value="Genomic_DNA"/>
</dbReference>
<evidence type="ECO:0000313" key="9">
    <source>
        <dbReference type="EMBL" id="SFK69254.1"/>
    </source>
</evidence>
<proteinExistence type="inferred from homology"/>
<feature type="active site" description="Proton donor" evidence="6">
    <location>
        <position position="119"/>
    </location>
</feature>
<dbReference type="AlphaFoldDB" id="A0A1I4BKA3"/>
<accession>A0A1I4BKA3</accession>
<comment type="similarity">
    <text evidence="1">Belongs to the low molecular weight phosphotyrosine protein phosphatase family.</text>
</comment>
<dbReference type="RefSeq" id="WP_090937912.1">
    <property type="nucleotide sequence ID" value="NZ_FOKJ01000017.1"/>
</dbReference>
<evidence type="ECO:0000256" key="1">
    <source>
        <dbReference type="ARBA" id="ARBA00011063"/>
    </source>
</evidence>
<evidence type="ECO:0000256" key="4">
    <source>
        <dbReference type="ARBA" id="ARBA00022912"/>
    </source>
</evidence>
<dbReference type="PANTHER" id="PTHR11717">
    <property type="entry name" value="LOW MOLECULAR WEIGHT PROTEIN TYROSINE PHOSPHATASE"/>
    <property type="match status" value="1"/>
</dbReference>
<evidence type="ECO:0000313" key="8">
    <source>
        <dbReference type="EMBL" id="SFB10586.1"/>
    </source>
</evidence>
<comment type="catalytic activity">
    <reaction evidence="5">
        <text>O-phospho-L-tyrosyl-[protein] + H2O = L-tyrosyl-[protein] + phosphate</text>
        <dbReference type="Rhea" id="RHEA:10684"/>
        <dbReference type="Rhea" id="RHEA-COMP:10136"/>
        <dbReference type="Rhea" id="RHEA-COMP:20101"/>
        <dbReference type="ChEBI" id="CHEBI:15377"/>
        <dbReference type="ChEBI" id="CHEBI:43474"/>
        <dbReference type="ChEBI" id="CHEBI:46858"/>
        <dbReference type="ChEBI" id="CHEBI:61978"/>
        <dbReference type="EC" id="3.1.3.48"/>
    </reaction>
</comment>
<sequence>MLERILIVCIGNICRSPCAQTLMSETLSRGNPGLKIDSAGLEAQVGLPMEPTARAVLLEHRHRPPEHRARQLDGTMLRQADLVLVMERRHVDGIYRIVPEARGKTFLLGKWQGELEIRDPFRRDRPAFEQAYRQIRTAVEAWAVHLGH</sequence>
<dbReference type="Proteomes" id="UP000199579">
    <property type="component" value="Unassembled WGS sequence"/>
</dbReference>
<feature type="active site" description="Nucleophile" evidence="6">
    <location>
        <position position="9"/>
    </location>
</feature>
<dbReference type="InterPro" id="IPR036196">
    <property type="entry name" value="Ptyr_pPase_sf"/>
</dbReference>
<dbReference type="SMART" id="SM00226">
    <property type="entry name" value="LMWPc"/>
    <property type="match status" value="1"/>
</dbReference>
<dbReference type="EC" id="3.1.3.48" evidence="2"/>
<dbReference type="InterPro" id="IPR023485">
    <property type="entry name" value="Ptyr_pPase"/>
</dbReference>
<feature type="active site" evidence="6">
    <location>
        <position position="15"/>
    </location>
</feature>
<dbReference type="InterPro" id="IPR017867">
    <property type="entry name" value="Tyr_phospatase_low_mol_wt"/>
</dbReference>
<name>A0A1I4BKA3_9GAMM</name>
<dbReference type="GO" id="GO:0004725">
    <property type="term" value="F:protein tyrosine phosphatase activity"/>
    <property type="evidence" value="ECO:0007669"/>
    <property type="project" value="UniProtKB-EC"/>
</dbReference>
<reference evidence="9 11" key="1">
    <citation type="submission" date="2016-10" db="EMBL/GenBank/DDBJ databases">
        <authorList>
            <person name="de Groot N.N."/>
        </authorList>
    </citation>
    <scope>NUCLEOTIDE SEQUENCE [LARGE SCALE GENOMIC DNA]</scope>
    <source>
        <strain evidence="9 11">DSM 381</strain>
    </source>
</reference>
<dbReference type="PANTHER" id="PTHR11717:SF31">
    <property type="entry name" value="LOW MOLECULAR WEIGHT PROTEIN-TYROSINE-PHOSPHATASE ETP-RELATED"/>
    <property type="match status" value="1"/>
</dbReference>
<dbReference type="CDD" id="cd16343">
    <property type="entry name" value="LMWPTP"/>
    <property type="match status" value="1"/>
</dbReference>
<evidence type="ECO:0000313" key="10">
    <source>
        <dbReference type="Proteomes" id="UP000198861"/>
    </source>
</evidence>
<evidence type="ECO:0000259" key="7">
    <source>
        <dbReference type="SMART" id="SM00226"/>
    </source>
</evidence>
<evidence type="ECO:0000256" key="3">
    <source>
        <dbReference type="ARBA" id="ARBA00022801"/>
    </source>
</evidence>
<keyword evidence="4" id="KW-0904">Protein phosphatase</keyword>
<dbReference type="EMBL" id="FOKJ01000017">
    <property type="protein sequence ID" value="SFB10586.1"/>
    <property type="molecule type" value="Genomic_DNA"/>
</dbReference>
<reference evidence="8 10" key="2">
    <citation type="submission" date="2016-10" db="EMBL/GenBank/DDBJ databases">
        <authorList>
            <person name="Varghese N."/>
            <person name="Submissions S."/>
        </authorList>
    </citation>
    <scope>NUCLEOTIDE SEQUENCE [LARGE SCALE GENOMIC DNA]</scope>
    <source>
        <strain evidence="8 10">DSM 282</strain>
    </source>
</reference>
<dbReference type="Proteomes" id="UP000198861">
    <property type="component" value="Unassembled WGS sequence"/>
</dbReference>
<dbReference type="Pfam" id="PF01451">
    <property type="entry name" value="LMWPc"/>
    <property type="match status" value="1"/>
</dbReference>
<organism evidence="9 11">
    <name type="scientific">Azotobacter beijerinckii</name>
    <dbReference type="NCBI Taxonomy" id="170623"/>
    <lineage>
        <taxon>Bacteria</taxon>
        <taxon>Pseudomonadati</taxon>
        <taxon>Pseudomonadota</taxon>
        <taxon>Gammaproteobacteria</taxon>
        <taxon>Pseudomonadales</taxon>
        <taxon>Pseudomonadaceae</taxon>
        <taxon>Azotobacter</taxon>
    </lineage>
</organism>
<dbReference type="InterPro" id="IPR050438">
    <property type="entry name" value="LMW_PTPase"/>
</dbReference>
<feature type="domain" description="Phosphotyrosine protein phosphatase I" evidence="7">
    <location>
        <begin position="3"/>
        <end position="145"/>
    </location>
</feature>
<evidence type="ECO:0000256" key="5">
    <source>
        <dbReference type="ARBA" id="ARBA00051722"/>
    </source>
</evidence>
<protein>
    <recommendedName>
        <fullName evidence="2">protein-tyrosine-phosphatase</fullName>
        <ecNumber evidence="2">3.1.3.48</ecNumber>
    </recommendedName>
</protein>
<dbReference type="PRINTS" id="PR00719">
    <property type="entry name" value="LMWPTPASE"/>
</dbReference>